<evidence type="ECO:0000259" key="1">
    <source>
        <dbReference type="Pfam" id="PF01425"/>
    </source>
</evidence>
<dbReference type="PROSITE" id="PS00571">
    <property type="entry name" value="AMIDASES"/>
    <property type="match status" value="1"/>
</dbReference>
<gene>
    <name evidence="2" type="ORF">GCM10010918_25190</name>
</gene>
<name>A0A917H692_9BACL</name>
<dbReference type="Pfam" id="PF01425">
    <property type="entry name" value="Amidase"/>
    <property type="match status" value="2"/>
</dbReference>
<dbReference type="SUPFAM" id="SSF75304">
    <property type="entry name" value="Amidase signature (AS) enzymes"/>
    <property type="match status" value="1"/>
</dbReference>
<dbReference type="InterPro" id="IPR023631">
    <property type="entry name" value="Amidase_dom"/>
</dbReference>
<reference evidence="2 3" key="1">
    <citation type="journal article" date="2014" name="Int. J. Syst. Evol. Microbiol.">
        <title>Complete genome sequence of Corynebacterium casei LMG S-19264T (=DSM 44701T), isolated from a smear-ripened cheese.</title>
        <authorList>
            <consortium name="US DOE Joint Genome Institute (JGI-PGF)"/>
            <person name="Walter F."/>
            <person name="Albersmeier A."/>
            <person name="Kalinowski J."/>
            <person name="Ruckert C."/>
        </authorList>
    </citation>
    <scope>NUCLEOTIDE SEQUENCE [LARGE SCALE GENOMIC DNA]</scope>
    <source>
        <strain evidence="2 3">CGMCC 1.15286</strain>
    </source>
</reference>
<dbReference type="PANTHER" id="PTHR46310">
    <property type="entry name" value="AMIDASE 1"/>
    <property type="match status" value="1"/>
</dbReference>
<sequence length="392" mass="42004">MEDQWNAVVSRMAVERTGQGMLNGLSFMAKDVFAIRGYTNGAGNPRWLETHERAQEHAAAVDMLLNEGATLTGTTQTDELMYSLNGENFHYGTPRNPKAPDRIPGGSSSGSAVAVAAGLADFALGTDTGGSIRVPASYCGVYGMRPTHGSVSEKGVIPLAASFDTVGWMARDLRLLRQAGGALLPETSAPSSGFSRIIIGEDAWELADSESLEALAPYLNEMRTAGASHSSIRIASQGLAEWMTMFRTIQGYEIWKEHGEWITREKPVFGPGIAERFSWARSIERADMELQAKRRLEVRQSISDLLGTDALLIIPTTTGAAPLLGMNGPIMEDRRAKTMQLTCIAGLTGLPQLSIPAGEVQGCPVGISVIAGLGQDLRLLDWAAALLESTPK</sequence>
<feature type="domain" description="Amidase" evidence="1">
    <location>
        <begin position="18"/>
        <end position="175"/>
    </location>
</feature>
<dbReference type="EMBL" id="BMHY01000004">
    <property type="protein sequence ID" value="GGG69065.1"/>
    <property type="molecule type" value="Genomic_DNA"/>
</dbReference>
<dbReference type="NCBIfam" id="NF006169">
    <property type="entry name" value="PRK08310.1"/>
    <property type="match status" value="1"/>
</dbReference>
<evidence type="ECO:0000313" key="3">
    <source>
        <dbReference type="Proteomes" id="UP000600247"/>
    </source>
</evidence>
<dbReference type="PANTHER" id="PTHR46310:SF7">
    <property type="entry name" value="AMIDASE 1"/>
    <property type="match status" value="1"/>
</dbReference>
<organism evidence="2 3">
    <name type="scientific">Paenibacillus radicis</name>
    <name type="common">ex Gao et al. 2016</name>
    <dbReference type="NCBI Taxonomy" id="1737354"/>
    <lineage>
        <taxon>Bacteria</taxon>
        <taxon>Bacillati</taxon>
        <taxon>Bacillota</taxon>
        <taxon>Bacilli</taxon>
        <taxon>Bacillales</taxon>
        <taxon>Paenibacillaceae</taxon>
        <taxon>Paenibacillus</taxon>
    </lineage>
</organism>
<dbReference type="AlphaFoldDB" id="A0A917H692"/>
<protein>
    <submittedName>
        <fullName evidence="2">Amidase</fullName>
    </submittedName>
</protein>
<comment type="caution">
    <text evidence="2">The sequence shown here is derived from an EMBL/GenBank/DDBJ whole genome shotgun (WGS) entry which is preliminary data.</text>
</comment>
<dbReference type="RefSeq" id="WP_188889530.1">
    <property type="nucleotide sequence ID" value="NZ_BMHY01000004.1"/>
</dbReference>
<dbReference type="Proteomes" id="UP000600247">
    <property type="component" value="Unassembled WGS sequence"/>
</dbReference>
<proteinExistence type="predicted"/>
<evidence type="ECO:0000313" key="2">
    <source>
        <dbReference type="EMBL" id="GGG69065.1"/>
    </source>
</evidence>
<accession>A0A917H692</accession>
<feature type="domain" description="Amidase" evidence="1">
    <location>
        <begin position="290"/>
        <end position="380"/>
    </location>
</feature>
<dbReference type="InterPro" id="IPR036928">
    <property type="entry name" value="AS_sf"/>
</dbReference>
<keyword evidence="3" id="KW-1185">Reference proteome</keyword>
<dbReference type="InterPro" id="IPR020556">
    <property type="entry name" value="Amidase_CS"/>
</dbReference>
<dbReference type="Gene3D" id="3.90.1300.10">
    <property type="entry name" value="Amidase signature (AS) domain"/>
    <property type="match status" value="1"/>
</dbReference>